<dbReference type="AlphaFoldDB" id="A0AAP0IYM4"/>
<name>A0AAP0IYM4_9MAGN</name>
<dbReference type="Proteomes" id="UP001417504">
    <property type="component" value="Unassembled WGS sequence"/>
</dbReference>
<sequence>MGIRVNTNGFFLLMCCINYSFPPLQQAALDENGYNDQHDHSNQCQFVFS</sequence>
<keyword evidence="2" id="KW-1185">Reference proteome</keyword>
<accession>A0AAP0IYM4</accession>
<reference evidence="1 2" key="1">
    <citation type="submission" date="2024-01" db="EMBL/GenBank/DDBJ databases">
        <title>Genome assemblies of Stephania.</title>
        <authorList>
            <person name="Yang L."/>
        </authorList>
    </citation>
    <scope>NUCLEOTIDE SEQUENCE [LARGE SCALE GENOMIC DNA]</scope>
    <source>
        <strain evidence="1">QJT</strain>
        <tissue evidence="1">Leaf</tissue>
    </source>
</reference>
<organism evidence="1 2">
    <name type="scientific">Stephania japonica</name>
    <dbReference type="NCBI Taxonomy" id="461633"/>
    <lineage>
        <taxon>Eukaryota</taxon>
        <taxon>Viridiplantae</taxon>
        <taxon>Streptophyta</taxon>
        <taxon>Embryophyta</taxon>
        <taxon>Tracheophyta</taxon>
        <taxon>Spermatophyta</taxon>
        <taxon>Magnoliopsida</taxon>
        <taxon>Ranunculales</taxon>
        <taxon>Menispermaceae</taxon>
        <taxon>Menispermoideae</taxon>
        <taxon>Cissampelideae</taxon>
        <taxon>Stephania</taxon>
    </lineage>
</organism>
<dbReference type="EMBL" id="JBBNAE010000005">
    <property type="protein sequence ID" value="KAK9123800.1"/>
    <property type="molecule type" value="Genomic_DNA"/>
</dbReference>
<gene>
    <name evidence="1" type="ORF">Sjap_013402</name>
</gene>
<comment type="caution">
    <text evidence="1">The sequence shown here is derived from an EMBL/GenBank/DDBJ whole genome shotgun (WGS) entry which is preliminary data.</text>
</comment>
<evidence type="ECO:0000313" key="2">
    <source>
        <dbReference type="Proteomes" id="UP001417504"/>
    </source>
</evidence>
<proteinExistence type="predicted"/>
<evidence type="ECO:0000313" key="1">
    <source>
        <dbReference type="EMBL" id="KAK9123800.1"/>
    </source>
</evidence>
<protein>
    <submittedName>
        <fullName evidence="1">Uncharacterized protein</fullName>
    </submittedName>
</protein>